<feature type="compositionally biased region" description="Basic and acidic residues" evidence="6">
    <location>
        <begin position="2242"/>
        <end position="2251"/>
    </location>
</feature>
<dbReference type="Pfam" id="PF04650">
    <property type="entry name" value="YSIRK_signal"/>
    <property type="match status" value="1"/>
</dbReference>
<feature type="region of interest" description="Disordered" evidence="6">
    <location>
        <begin position="2230"/>
        <end position="2273"/>
    </location>
</feature>
<evidence type="ECO:0000256" key="6">
    <source>
        <dbReference type="SAM" id="MobiDB-lite"/>
    </source>
</evidence>
<dbReference type="InterPro" id="IPR005877">
    <property type="entry name" value="YSIRK_signal_dom"/>
</dbReference>
<evidence type="ECO:0000256" key="4">
    <source>
        <dbReference type="ARBA" id="ARBA00023088"/>
    </source>
</evidence>
<feature type="coiled-coil region" evidence="5">
    <location>
        <begin position="77"/>
        <end position="104"/>
    </location>
</feature>
<feature type="domain" description="Gram-positive cocci surface proteins LPxTG" evidence="8">
    <location>
        <begin position="2560"/>
        <end position="2596"/>
    </location>
</feature>
<evidence type="ECO:0000256" key="3">
    <source>
        <dbReference type="ARBA" id="ARBA00022729"/>
    </source>
</evidence>
<dbReference type="Gene3D" id="3.10.20.470">
    <property type="match status" value="2"/>
</dbReference>
<dbReference type="InterPro" id="IPR041558">
    <property type="entry name" value="MucBP_2"/>
</dbReference>
<feature type="compositionally biased region" description="Basic and acidic residues" evidence="6">
    <location>
        <begin position="1780"/>
        <end position="1789"/>
    </location>
</feature>
<feature type="compositionally biased region" description="Basic and acidic residues" evidence="6">
    <location>
        <begin position="1318"/>
        <end position="1327"/>
    </location>
</feature>
<evidence type="ECO:0000313" key="9">
    <source>
        <dbReference type="EMBL" id="MDF4186862.1"/>
    </source>
</evidence>
<keyword evidence="7" id="KW-0812">Transmembrane</keyword>
<evidence type="ECO:0000256" key="7">
    <source>
        <dbReference type="SAM" id="Phobius"/>
    </source>
</evidence>
<feature type="compositionally biased region" description="Basic and acidic residues" evidence="6">
    <location>
        <begin position="2482"/>
        <end position="2491"/>
    </location>
</feature>
<feature type="region of interest" description="Disordered" evidence="6">
    <location>
        <begin position="1306"/>
        <end position="1329"/>
    </location>
</feature>
<feature type="region of interest" description="Disordered" evidence="6">
    <location>
        <begin position="1987"/>
        <end position="2017"/>
    </location>
</feature>
<dbReference type="NCBIfam" id="TIGR01167">
    <property type="entry name" value="LPXTG_anchor"/>
    <property type="match status" value="1"/>
</dbReference>
<keyword evidence="3" id="KW-0732">Signal</keyword>
<feature type="region of interest" description="Disordered" evidence="6">
    <location>
        <begin position="629"/>
        <end position="658"/>
    </location>
</feature>
<feature type="compositionally biased region" description="Low complexity" evidence="6">
    <location>
        <begin position="1987"/>
        <end position="2007"/>
    </location>
</feature>
<feature type="region of interest" description="Disordered" evidence="6">
    <location>
        <begin position="777"/>
        <end position="801"/>
    </location>
</feature>
<dbReference type="PROSITE" id="PS50847">
    <property type="entry name" value="GRAM_POS_ANCHORING"/>
    <property type="match status" value="1"/>
</dbReference>
<feature type="region of interest" description="Disordered" evidence="6">
    <location>
        <begin position="2463"/>
        <end position="2500"/>
    </location>
</feature>
<evidence type="ECO:0000256" key="5">
    <source>
        <dbReference type="SAM" id="Coils"/>
    </source>
</evidence>
<dbReference type="InterPro" id="IPR041495">
    <property type="entry name" value="Mub_B2"/>
</dbReference>
<keyword evidence="7" id="KW-0472">Membrane</keyword>
<dbReference type="Pfam" id="PF17966">
    <property type="entry name" value="Muc_B2"/>
    <property type="match status" value="9"/>
</dbReference>
<feature type="compositionally biased region" description="Basic and acidic residues" evidence="6">
    <location>
        <begin position="1549"/>
        <end position="1558"/>
    </location>
</feature>
<dbReference type="Pfam" id="PF17965">
    <property type="entry name" value="MucBP_2"/>
    <property type="match status" value="7"/>
</dbReference>
<keyword evidence="7" id="KW-1133">Transmembrane helix</keyword>
<keyword evidence="4" id="KW-0572">Peptidoglycan-anchor</keyword>
<dbReference type="InterPro" id="IPR019931">
    <property type="entry name" value="LPXTG_anchor"/>
</dbReference>
<proteinExistence type="predicted"/>
<accession>A0AAW6Q4A8</accession>
<feature type="region of interest" description="Disordered" evidence="6">
    <location>
        <begin position="1543"/>
        <end position="1578"/>
    </location>
</feature>
<evidence type="ECO:0000313" key="10">
    <source>
        <dbReference type="Proteomes" id="UP001213566"/>
    </source>
</evidence>
<organism evidence="9 10">
    <name type="scientific">Ligilactobacillus salivarius</name>
    <dbReference type="NCBI Taxonomy" id="1624"/>
    <lineage>
        <taxon>Bacteria</taxon>
        <taxon>Bacillati</taxon>
        <taxon>Bacillota</taxon>
        <taxon>Bacilli</taxon>
        <taxon>Lactobacillales</taxon>
        <taxon>Lactobacillaceae</taxon>
        <taxon>Ligilactobacillus</taxon>
    </lineage>
</organism>
<dbReference type="NCBIfam" id="TIGR01168">
    <property type="entry name" value="YSIRK_signal"/>
    <property type="match status" value="1"/>
</dbReference>
<name>A0AAW6Q4A8_9LACO</name>
<keyword evidence="2" id="KW-0964">Secreted</keyword>
<dbReference type="Proteomes" id="UP001213566">
    <property type="component" value="Unassembled WGS sequence"/>
</dbReference>
<dbReference type="EMBL" id="JARKHV010000009">
    <property type="protein sequence ID" value="MDF4186862.1"/>
    <property type="molecule type" value="Genomic_DNA"/>
</dbReference>
<dbReference type="Gene3D" id="2.60.40.4300">
    <property type="match status" value="9"/>
</dbReference>
<keyword evidence="1" id="KW-0134">Cell wall</keyword>
<dbReference type="Gene3D" id="3.10.20.320">
    <property type="entry name" value="Putative peptidoglycan bound protein (lpxtg motif)"/>
    <property type="match status" value="5"/>
</dbReference>
<feature type="transmembrane region" description="Helical" evidence="7">
    <location>
        <begin position="2571"/>
        <end position="2590"/>
    </location>
</feature>
<feature type="transmembrane region" description="Helical" evidence="7">
    <location>
        <begin position="20"/>
        <end position="37"/>
    </location>
</feature>
<gene>
    <name evidence="9" type="ORF">PV940_07515</name>
</gene>
<comment type="caution">
    <text evidence="9">The sequence shown here is derived from an EMBL/GenBank/DDBJ whole genome shotgun (WGS) entry which is preliminary data.</text>
</comment>
<feature type="region of interest" description="Disordered" evidence="6">
    <location>
        <begin position="996"/>
        <end position="1020"/>
    </location>
</feature>
<evidence type="ECO:0000256" key="2">
    <source>
        <dbReference type="ARBA" id="ARBA00022525"/>
    </source>
</evidence>
<protein>
    <submittedName>
        <fullName evidence="9">YSIRK-type signal peptide-containing protein</fullName>
    </submittedName>
</protein>
<keyword evidence="5" id="KW-0175">Coiled coil</keyword>
<dbReference type="Pfam" id="PF00746">
    <property type="entry name" value="Gram_pos_anchor"/>
    <property type="match status" value="1"/>
</dbReference>
<sequence>MKERKSNNRINRFSIRKTSVGVLSVTVASLFYLYGITHNVQADVIQPSTSVSSGSQTNDTNSENNSQTITTVNNQTTKDSQDALREAKQNLDNAVEEARQQGVAGVENQNITVERSNDQITDITTDNAQSWVEDTTANYNNQANDIRNKVAKTKQELEKWQRKRAEQEANYNPNQAIAATNEAYVENSFNYNSTAEAVNVYRITNINGQETQEKIPFTNKNGDIIQDQEGKLPRNFNENDGDIRIIAKNVTKDTKLKAEWKNVIVDTTTGKHYDLVIEITDAHFDERFNYNKATEGEGWIEFFRDPASGILFDRITVLKLTKYLVETGTDNIYEGEDYFTQDSLNRQIPTAEHQSTNKGPNETRAEFVKPIDGSIAAFVPTGSVIMPTPVDISDGNSSAKKAIEELNQERSVDKQLSESVYISKGYDNFLDSAVESIVFLTKGKASFLLGTINPVTKADADDLFFATEPKVIWKDYSQVGLGILDKSKFVSHEKPVLTYHYDVFKTTEKANVERNINYVYDDQVKDKSQPLPDKVTQNATYTRTATVDYAQYLQDKTGQNYTSWETTDDVPSNFTNVSTPVKKGYYADIANVDGITSITVDNSGKTNDVHDVTVTYNELGQFIPQTEDGKEIVPNEGGSYRKTYENDPSDPTKVSRTEYPQIPGYHVKNGDTGEMPQNPGEDTPVVYVANNQRLQLRVFDDNKNEQLLTNRIAETDYIGKSNADYPATDINNSLEKLLTYYQQRGYKLNGEMPSAEGKFDTNDDVTQYIDLHLSHDTETVTTNKGNDEKINKDDPNSPVYPSEAQDVVRDASQEVTYSGAGDKTPEAKKENVKDALKRTVTIDKVTGEVLSKTDWSTHEFSSVPSEHIKGFTADKENAGAGVATVDNPVIKDNVVYTPDYQKLIIRAFDKNDADKVVEISVSNSLTTVIEGTTGEKVNIDKDIINIKDALAKEGYSFDSQTDIPALFDDTDNLDKNDKQPQYVDLYFVHKIIPVPHDNPQEPDTPIKDTNKNYPNGVDKESLNTTVSRKINYVYGENVPDKKGQQVYPSKNQDVSYYRDAKVDVVTGDVTYGEWKSDSNGFAEVVSPKLDGYTASEEVVKAATVTKDSNGVPENAEDVTVIYTANEHTVKIKYVDDDNNGEQVGTTKDLTGKTGETVTPKYEIPANYEYVGGEEESYTFGAIDKDNHDIIVHLKHGTQAIKEAQEYKFTVHYQAKDGVEVPADNVQASTWKRTVTVDKVDGHQVSVTPWETENSYHEVVTPEIAQHYADKKVVSSETKQADVTEVVEYSPMGHIIPVDENNNPIPNVENPQYNNDPEDPTKGGKTEVPEIPGYTPEVTEVTPEDPGKNTPVVYTANEHTVKIKYVDDDNNGEQVGTTKELTGKTGETVTPEYEIPANYEYVGGEEESYTFGATDKDNHDIIVHLKHGTQVKPEAQEYTFTVHYQAKDGVEVPADNVQTSTWTRTVTVDKVDGHQVSVTPWETESSYHEVVTPEIAQHYADKKVVSSETKQADVTEVVKYSPMGHIIPVDENNNLIPNVENPQYNNDPEDPTKGGKTEVPEIPGYTPEVTEVTPEDPGKDTPVVYIANEHTVKIKYVDDDNNEVQVGTTKDLTGKTGETVTPEYEIPANYEYVGGEEESYTFGAIDKDNHDIIVHLKHGTQAIKEAQEYKFTVHYQAKDGVEVPADNVQASTWKRTVTVDKVDGHQVSVTPWETENSYHEVVTPEIAQHYADKKVVSSETKQADVTEVVEYSPMGHIIPVDENNNPIPNVENPQYNNDPEDPTKGGKTEVPEIPGYTPEVTEVTPEDPGKNTPVVYTANEHTVKIKYVDDDNNGEQVGTTKELTGKTGETVTPEYEIPANYEYVGGEEESYTFGATDKDNHDIIVHLKHGTQAIKEAQEYKFTVHYQAKDEVEVPADNVQTSTWKRTVTVDKVDGHQVSTTPWETENSYHEVVTPEIAQHYADKKVVSSETKQENVTEVVEYSPMGHIIPVDENNNPIPNIENPQYNNDPEDPTKGGKTDVPEIPGYTPEVTEVTPEDPGKDTPVVYTANEHTVKIKYVDDDNNEVQVGTTKDLTGKTGETVTPEYEIPANYEYVGGEEESYTFGATDKDNHDIIVHLKHGTQVKPEAQEYKFTVHYQAKDGVKVPADNVQTSTWTRTVTVDKVDGHQVSVTPWETENSYHEVVTPEIAQHYADKKVVSSETKQENVTEVVEYSPMGRIIPVDENNNPIPNVENPQYNNDPEDPTKGGKTEVPEIPGYTPEVTEVTPKDPGKDTPVVYTANEQKAEVVYIDADDGNKVIARSGVLTGKSGLHIDYSVDQVLTDLINRKYELVNNGFPADAKFDNDSDNDQIFKVIMKHDPSEVTQVETHTLTIHYVSTDGSDVPSDNIQVSIWKREAMTDLVTGEIHKVTPWVSDIKQYNSVNIPVIKSYYADIALVPSRNVEQKDIMITVTYRPLGHVIPVDEDGTTIPNVEKPQYTNDPEDPTKGGKTDVPEIPGYTPEVTEIVPGKSGEDTKVVYKTHTNPQENVKVTPTKDNNNNVKHVFAAENRVNQETAVNKDVLPQTGDKEENHATLVGAMLVAISSLLGLSLIDRKKDK</sequence>
<reference evidence="9" key="1">
    <citation type="submission" date="2023-02" db="EMBL/GenBank/DDBJ databases">
        <title>Draft Whole-Genome Sequences of competitive exclusion Lactobacillus salivarius strains for Poultry.</title>
        <authorList>
            <person name="Ma L.M."/>
            <person name="Lopez-Guerra N."/>
            <person name="Zhang G."/>
        </authorList>
    </citation>
    <scope>NUCLEOTIDE SEQUENCE</scope>
    <source>
        <strain evidence="9">Salm-9</strain>
    </source>
</reference>
<evidence type="ECO:0000256" key="1">
    <source>
        <dbReference type="ARBA" id="ARBA00022512"/>
    </source>
</evidence>
<feature type="compositionally biased region" description="Basic and acidic residues" evidence="6">
    <location>
        <begin position="785"/>
        <end position="795"/>
    </location>
</feature>
<feature type="region of interest" description="Disordered" evidence="6">
    <location>
        <begin position="1768"/>
        <end position="1791"/>
    </location>
</feature>
<feature type="coiled-coil region" evidence="5">
    <location>
        <begin position="136"/>
        <end position="170"/>
    </location>
</feature>
<evidence type="ECO:0000259" key="8">
    <source>
        <dbReference type="PROSITE" id="PS50847"/>
    </source>
</evidence>